<dbReference type="Pfam" id="PF19458">
    <property type="entry name" value="DUF5995"/>
    <property type="match status" value="1"/>
</dbReference>
<proteinExistence type="predicted"/>
<sequence>MNGDGVQAVRGDTEAALRELCGLVDAALDESTPGLDGLAEVAAGLKAVYTAAVGAAELTRVRTEDILATLAPAPEETAAVDASLLTERGAWTLERMRRRESVEPSAVAPKPGPALSALPAAKLPYLEQARTIDDVIARFDQIIDWAIEFGTSLGGLGYFATVYRRATVAIREKIRAGDYFDDNARMARFDVIFAQRYFDALNAYFHPRDYQAPSHVWQWSFDGHEHDAPILLQHMLTAVNSHVNLDLGIAAMLAAEGNLASLEDDFDRINMLLADEVSIFLDTAGQLSPRVTVLRRLVPCQDRALNLLLRVFRNLAWSFANQLDAHTKRRPDDIAVHDAWAGVLGSYYLHTTETIDRLVRWIADKESRDVAYNVRVLAGRGN</sequence>
<gene>
    <name evidence="1" type="ORF">MPOR_06670</name>
</gene>
<dbReference type="KEGG" id="mpof:MPOR_06670"/>
<protein>
    <submittedName>
        <fullName evidence="1">Uncharacterized protein</fullName>
    </submittedName>
</protein>
<dbReference type="AlphaFoldDB" id="A0A6N4V4Y6"/>
<dbReference type="Proteomes" id="UP000466785">
    <property type="component" value="Chromosome"/>
</dbReference>
<reference evidence="1 2" key="1">
    <citation type="journal article" date="2019" name="Emerg. Microbes Infect.">
        <title>Comprehensive subspecies identification of 175 nontuberculous mycobacteria species based on 7547 genomic profiles.</title>
        <authorList>
            <person name="Matsumoto Y."/>
            <person name="Kinjo T."/>
            <person name="Motooka D."/>
            <person name="Nabeya D."/>
            <person name="Jung N."/>
            <person name="Uechi K."/>
            <person name="Horii T."/>
            <person name="Iida T."/>
            <person name="Fujita J."/>
            <person name="Nakamura S."/>
        </authorList>
    </citation>
    <scope>NUCLEOTIDE SEQUENCE [LARGE SCALE GENOMIC DNA]</scope>
    <source>
        <strain evidence="1 2">JCM 12603</strain>
    </source>
</reference>
<evidence type="ECO:0000313" key="2">
    <source>
        <dbReference type="Proteomes" id="UP000466785"/>
    </source>
</evidence>
<keyword evidence="2" id="KW-1185">Reference proteome</keyword>
<evidence type="ECO:0000313" key="1">
    <source>
        <dbReference type="EMBL" id="BBX49641.1"/>
    </source>
</evidence>
<organism evidence="1 2">
    <name type="scientific">Mycolicibacterium poriferae</name>
    <dbReference type="NCBI Taxonomy" id="39694"/>
    <lineage>
        <taxon>Bacteria</taxon>
        <taxon>Bacillati</taxon>
        <taxon>Actinomycetota</taxon>
        <taxon>Actinomycetes</taxon>
        <taxon>Mycobacteriales</taxon>
        <taxon>Mycobacteriaceae</taxon>
        <taxon>Mycolicibacterium</taxon>
    </lineage>
</organism>
<accession>A0A6N4V4Y6</accession>
<dbReference type="InterPro" id="IPR046037">
    <property type="entry name" value="DUF5995"/>
</dbReference>
<dbReference type="EMBL" id="AP022570">
    <property type="protein sequence ID" value="BBX49641.1"/>
    <property type="molecule type" value="Genomic_DNA"/>
</dbReference>
<dbReference type="RefSeq" id="WP_163672544.1">
    <property type="nucleotide sequence ID" value="NZ_AP022570.1"/>
</dbReference>
<name>A0A6N4V4Y6_9MYCO</name>